<gene>
    <name evidence="1" type="ORF">UFOVP996_66</name>
</gene>
<reference evidence="1" key="1">
    <citation type="submission" date="2020-05" db="EMBL/GenBank/DDBJ databases">
        <authorList>
            <person name="Chiriac C."/>
            <person name="Salcher M."/>
            <person name="Ghai R."/>
            <person name="Kavagutti S V."/>
        </authorList>
    </citation>
    <scope>NUCLEOTIDE SEQUENCE</scope>
</reference>
<organism evidence="1">
    <name type="scientific">uncultured Caudovirales phage</name>
    <dbReference type="NCBI Taxonomy" id="2100421"/>
    <lineage>
        <taxon>Viruses</taxon>
        <taxon>Duplodnaviria</taxon>
        <taxon>Heunggongvirae</taxon>
        <taxon>Uroviricota</taxon>
        <taxon>Caudoviricetes</taxon>
        <taxon>Peduoviridae</taxon>
        <taxon>Maltschvirus</taxon>
        <taxon>Maltschvirus maltsch</taxon>
    </lineage>
</organism>
<protein>
    <submittedName>
        <fullName evidence="1">Uncharacterized protein</fullName>
    </submittedName>
</protein>
<name>A0A6J5Q0F0_9CAUD</name>
<sequence length="93" mass="10618">MSEIKTEIKQNADGSYTITDAHSTADVVRWLLTQDSKETVLYLLGDTPQRTWVGLTDEEIADCAEKMEASDPTDSFWREFFRGIEAKLKEKNT</sequence>
<evidence type="ECO:0000313" key="1">
    <source>
        <dbReference type="EMBL" id="CAB4175886.1"/>
    </source>
</evidence>
<proteinExistence type="predicted"/>
<accession>A0A6J5Q0F0</accession>
<dbReference type="EMBL" id="LR796927">
    <property type="protein sequence ID" value="CAB4175886.1"/>
    <property type="molecule type" value="Genomic_DNA"/>
</dbReference>